<dbReference type="Proteomes" id="UP000193247">
    <property type="component" value="Unassembled WGS sequence"/>
</dbReference>
<feature type="transmembrane region" description="Helical" evidence="1">
    <location>
        <begin position="106"/>
        <end position="125"/>
    </location>
</feature>
<sequence>MSTFTTRRRLRELARPVLVAVVAGVAYGSWAALTHGHLGAEVALRAGCTQAALSMPTTLALVLVLERLFRLPSKPMHGFWLASVGTPTLAIVWLVVGHAFTGTPHIVVAIAPSVIVGTAFSFVYARTLLARIRRGS</sequence>
<evidence type="ECO:0000313" key="3">
    <source>
        <dbReference type="Proteomes" id="UP000193247"/>
    </source>
</evidence>
<dbReference type="RefSeq" id="WP_085325888.1">
    <property type="nucleotide sequence ID" value="NZ_NCXP01000019.1"/>
</dbReference>
<feature type="transmembrane region" description="Helical" evidence="1">
    <location>
        <begin position="12"/>
        <end position="30"/>
    </location>
</feature>
<gene>
    <name evidence="2" type="ORF">B8W66_15355</name>
</gene>
<name>A0A1X2LSW3_9MYCO</name>
<dbReference type="OrthoDB" id="4728131at2"/>
<dbReference type="EMBL" id="NCXP01000019">
    <property type="protein sequence ID" value="OSC39871.1"/>
    <property type="molecule type" value="Genomic_DNA"/>
</dbReference>
<reference evidence="2 3" key="1">
    <citation type="submission" date="2017-04" db="EMBL/GenBank/DDBJ databases">
        <title>The new phylogeny of genus Mycobacterium.</title>
        <authorList>
            <person name="Tortoli E."/>
            <person name="Trovato A."/>
            <person name="Cirillo D.M."/>
        </authorList>
    </citation>
    <scope>NUCLEOTIDE SEQUENCE [LARGE SCALE GENOMIC DNA]</scope>
    <source>
        <strain evidence="2 3">TBL 1200985</strain>
    </source>
</reference>
<protein>
    <submittedName>
        <fullName evidence="2">Uncharacterized protein</fullName>
    </submittedName>
</protein>
<evidence type="ECO:0000313" key="2">
    <source>
        <dbReference type="EMBL" id="OSC39871.1"/>
    </source>
</evidence>
<keyword evidence="1" id="KW-0472">Membrane</keyword>
<dbReference type="STRING" id="1430326.B8W66_15355"/>
<dbReference type="AlphaFoldDB" id="A0A1X2LSW3"/>
<evidence type="ECO:0000256" key="1">
    <source>
        <dbReference type="SAM" id="Phobius"/>
    </source>
</evidence>
<feature type="transmembrane region" description="Helical" evidence="1">
    <location>
        <begin position="77"/>
        <end position="100"/>
    </location>
</feature>
<proteinExistence type="predicted"/>
<keyword evidence="1" id="KW-0812">Transmembrane</keyword>
<organism evidence="2 3">
    <name type="scientific">Mycobacterium decipiens</name>
    <dbReference type="NCBI Taxonomy" id="1430326"/>
    <lineage>
        <taxon>Bacteria</taxon>
        <taxon>Bacillati</taxon>
        <taxon>Actinomycetota</taxon>
        <taxon>Actinomycetes</taxon>
        <taxon>Mycobacteriales</taxon>
        <taxon>Mycobacteriaceae</taxon>
        <taxon>Mycobacterium</taxon>
    </lineage>
</organism>
<accession>A0A1X2LSW3</accession>
<keyword evidence="1" id="KW-1133">Transmembrane helix</keyword>
<keyword evidence="3" id="KW-1185">Reference proteome</keyword>
<comment type="caution">
    <text evidence="2">The sequence shown here is derived from an EMBL/GenBank/DDBJ whole genome shotgun (WGS) entry which is preliminary data.</text>
</comment>
<feature type="transmembrane region" description="Helical" evidence="1">
    <location>
        <begin position="42"/>
        <end position="65"/>
    </location>
</feature>